<feature type="domain" description="DUF4789" evidence="2">
    <location>
        <begin position="58"/>
        <end position="139"/>
    </location>
</feature>
<evidence type="ECO:0000256" key="1">
    <source>
        <dbReference type="SAM" id="SignalP"/>
    </source>
</evidence>
<dbReference type="Pfam" id="PF16033">
    <property type="entry name" value="DUF4789"/>
    <property type="match status" value="1"/>
</dbReference>
<dbReference type="EnsemblMetazoa" id="AFAF020427-RA">
    <property type="protein sequence ID" value="AFAF020427-PA"/>
    <property type="gene ID" value="AFAF020427"/>
</dbReference>
<organism evidence="3 4">
    <name type="scientific">Anopheles farauti</name>
    <dbReference type="NCBI Taxonomy" id="69004"/>
    <lineage>
        <taxon>Eukaryota</taxon>
        <taxon>Metazoa</taxon>
        <taxon>Ecdysozoa</taxon>
        <taxon>Arthropoda</taxon>
        <taxon>Hexapoda</taxon>
        <taxon>Insecta</taxon>
        <taxon>Pterygota</taxon>
        <taxon>Neoptera</taxon>
        <taxon>Endopterygota</taxon>
        <taxon>Diptera</taxon>
        <taxon>Nematocera</taxon>
        <taxon>Culicoidea</taxon>
        <taxon>Culicidae</taxon>
        <taxon>Anophelinae</taxon>
        <taxon>Anopheles</taxon>
    </lineage>
</organism>
<proteinExistence type="predicted"/>
<feature type="signal peptide" evidence="1">
    <location>
        <begin position="1"/>
        <end position="28"/>
    </location>
</feature>
<dbReference type="VEuPathDB" id="VectorBase:AFAF020427"/>
<reference evidence="3" key="2">
    <citation type="submission" date="2020-05" db="UniProtKB">
        <authorList>
            <consortium name="EnsemblMetazoa"/>
        </authorList>
    </citation>
    <scope>IDENTIFICATION</scope>
    <source>
        <strain evidence="3">FAR1</strain>
    </source>
</reference>
<sequence length="220" mass="24603">MSSFFVTTCMAFAVGVLLQLPHGNQIEAQELFAFPADVVVSSYLENAQNRTPVYIPGKCGTNEILYPGDHDNDWVCDCKPGYVYSPREDSCYPLFERGFCQPGEYVDLARPSMIVQCTKNVCQGKGELVPYKGQCVHLHRNNKLCPTKGNIRLVIGVNITTLELDCVRGTLEILANRNTHEDEESEEGKPMKMQTTPVIFYQGVTYCHNGTKAMYNGKCN</sequence>
<keyword evidence="4" id="KW-1185">Reference proteome</keyword>
<dbReference type="AlphaFoldDB" id="A0A182R0A9"/>
<accession>A0A182R0A9</accession>
<evidence type="ECO:0000313" key="3">
    <source>
        <dbReference type="EnsemblMetazoa" id="AFAF020427-PA"/>
    </source>
</evidence>
<dbReference type="EMBL" id="AXCN02001148">
    <property type="status" value="NOT_ANNOTATED_CDS"/>
    <property type="molecule type" value="Genomic_DNA"/>
</dbReference>
<evidence type="ECO:0000259" key="2">
    <source>
        <dbReference type="Pfam" id="PF16033"/>
    </source>
</evidence>
<reference evidence="4" key="1">
    <citation type="submission" date="2014-01" db="EMBL/GenBank/DDBJ databases">
        <title>The Genome Sequence of Anopheles farauti FAR1 (V2).</title>
        <authorList>
            <consortium name="The Broad Institute Genomics Platform"/>
            <person name="Neafsey D.E."/>
            <person name="Besansky N."/>
            <person name="Howell P."/>
            <person name="Walton C."/>
            <person name="Young S.K."/>
            <person name="Zeng Q."/>
            <person name="Gargeya S."/>
            <person name="Fitzgerald M."/>
            <person name="Haas B."/>
            <person name="Abouelleil A."/>
            <person name="Allen A.W."/>
            <person name="Alvarado L."/>
            <person name="Arachchi H.M."/>
            <person name="Berlin A.M."/>
            <person name="Chapman S.B."/>
            <person name="Gainer-Dewar J."/>
            <person name="Goldberg J."/>
            <person name="Griggs A."/>
            <person name="Gujja S."/>
            <person name="Hansen M."/>
            <person name="Howarth C."/>
            <person name="Imamovic A."/>
            <person name="Ireland A."/>
            <person name="Larimer J."/>
            <person name="McCowan C."/>
            <person name="Murphy C."/>
            <person name="Pearson M."/>
            <person name="Poon T.W."/>
            <person name="Priest M."/>
            <person name="Roberts A."/>
            <person name="Saif S."/>
            <person name="Shea T."/>
            <person name="Sisk P."/>
            <person name="Sykes S."/>
            <person name="Wortman J."/>
            <person name="Nusbaum C."/>
            <person name="Birren B."/>
        </authorList>
    </citation>
    <scope>NUCLEOTIDE SEQUENCE [LARGE SCALE GENOMIC DNA]</scope>
    <source>
        <strain evidence="4">FAR1</strain>
    </source>
</reference>
<dbReference type="InterPro" id="IPR031993">
    <property type="entry name" value="DUF4789"/>
</dbReference>
<protein>
    <recommendedName>
        <fullName evidence="2">DUF4789 domain-containing protein</fullName>
    </recommendedName>
</protein>
<feature type="chain" id="PRO_5008133689" description="DUF4789 domain-containing protein" evidence="1">
    <location>
        <begin position="29"/>
        <end position="220"/>
    </location>
</feature>
<evidence type="ECO:0000313" key="4">
    <source>
        <dbReference type="Proteomes" id="UP000075886"/>
    </source>
</evidence>
<name>A0A182R0A9_9DIPT</name>
<dbReference type="Proteomes" id="UP000075886">
    <property type="component" value="Unassembled WGS sequence"/>
</dbReference>
<dbReference type="PANTHER" id="PTHR21177">
    <property type="entry name" value="IP06524P-RELATED"/>
    <property type="match status" value="1"/>
</dbReference>
<keyword evidence="1" id="KW-0732">Signal</keyword>
<dbReference type="PANTHER" id="PTHR21177:SF4">
    <property type="entry name" value="IP06524P"/>
    <property type="match status" value="1"/>
</dbReference>